<dbReference type="PANTHER" id="PTHR45902">
    <property type="entry name" value="LATROPHILIN RECEPTOR-LIKE PROTEIN A"/>
    <property type="match status" value="1"/>
</dbReference>
<gene>
    <name evidence="1" type="ORF">EB796_008254</name>
</gene>
<protein>
    <recommendedName>
        <fullName evidence="3">SMB domain-containing protein</fullName>
    </recommendedName>
</protein>
<evidence type="ECO:0000313" key="2">
    <source>
        <dbReference type="Proteomes" id="UP000593567"/>
    </source>
</evidence>
<dbReference type="AlphaFoldDB" id="A0A7J7K752"/>
<name>A0A7J7K752_BUGNE</name>
<dbReference type="PANTHER" id="PTHR45902:SF1">
    <property type="entry name" value="LATROPHILIN RECEPTOR-LIKE PROTEIN A"/>
    <property type="match status" value="1"/>
</dbReference>
<dbReference type="EMBL" id="VXIV02001337">
    <property type="protein sequence ID" value="KAF6033438.1"/>
    <property type="molecule type" value="Genomic_DNA"/>
</dbReference>
<reference evidence="1" key="1">
    <citation type="submission" date="2020-06" db="EMBL/GenBank/DDBJ databases">
        <title>Draft genome of Bugula neritina, a colonial animal packing powerful symbionts and potential medicines.</title>
        <authorList>
            <person name="Rayko M."/>
        </authorList>
    </citation>
    <scope>NUCLEOTIDE SEQUENCE [LARGE SCALE GENOMIC DNA]</scope>
    <source>
        <strain evidence="1">Kwan_BN1</strain>
    </source>
</reference>
<organism evidence="1 2">
    <name type="scientific">Bugula neritina</name>
    <name type="common">Brown bryozoan</name>
    <name type="synonym">Sertularia neritina</name>
    <dbReference type="NCBI Taxonomy" id="10212"/>
    <lineage>
        <taxon>Eukaryota</taxon>
        <taxon>Metazoa</taxon>
        <taxon>Spiralia</taxon>
        <taxon>Lophotrochozoa</taxon>
        <taxon>Bryozoa</taxon>
        <taxon>Gymnolaemata</taxon>
        <taxon>Cheilostomatida</taxon>
        <taxon>Flustrina</taxon>
        <taxon>Buguloidea</taxon>
        <taxon>Bugulidae</taxon>
        <taxon>Bugula</taxon>
    </lineage>
</organism>
<proteinExistence type="predicted"/>
<dbReference type="OrthoDB" id="6146532at2759"/>
<evidence type="ECO:0008006" key="3">
    <source>
        <dbReference type="Google" id="ProtNLM"/>
    </source>
</evidence>
<dbReference type="Proteomes" id="UP000593567">
    <property type="component" value="Unassembled WGS sequence"/>
</dbReference>
<evidence type="ECO:0000313" key="1">
    <source>
        <dbReference type="EMBL" id="KAF6033438.1"/>
    </source>
</evidence>
<comment type="caution">
    <text evidence="1">The sequence shown here is derived from an EMBL/GenBank/DDBJ whole genome shotgun (WGS) entry which is preliminary data.</text>
</comment>
<sequence>MFYLGCSPKKAIIEQWPVTGTYTGITYSNMYCAICNGALNPNYGGPMGSFDPLLAIEFWTTQIYCTNDTIQEIEKNKFDIPMLQSLLKQSIWLEKRPSILENKLCRNPDWFIWCRDCWVKHVPTESDVHKADCSEYISKCPETYGNEEIRRLCEFGPVYNYRNHSFDAHFYRNMFCEWCWRESDELGIPNLIFPEFPTGVWLATVKPVLKNVLEDQLSDENFRIPNRLSHMFISWPNNFSIPYTYNEISLLTSVVPKMWDLGSIYCLSDYSSVCGELIVFPEATNSIKCSGPGCAYNHVQDLSNSCVGVEDFSYDPQVQLQRTFLWTKAEIAKYFSLCGVTTEYKNCECDQRCQYFGTCCQDFEVEMRDPDDRMDWVCHGLHFFDTTGTVVVTSCPQEASDEEKSQCSMGNVGEWSLYGWLVLDKNTRLTYKNIHCARCNKATNTTFWDVAVRCDQDELGNIIGECSFDSYTLSLDDSDYYYECLTDKIYKSKCPSMYSEWKLSKDCEWGPVSFVYYNNIVFRNYFCAICDPTNKLELSEIVTDNFLDDLFSISVQMSQLSYTKTIRLSSWQCCRRCAQDPEPVCSKINNSTGNLTWTYSGGIGK</sequence>
<keyword evidence="2" id="KW-1185">Reference proteome</keyword>
<dbReference type="InterPro" id="IPR053231">
    <property type="entry name" value="GPCR_LN-TM7"/>
</dbReference>
<dbReference type="Gene3D" id="4.10.410.20">
    <property type="match status" value="1"/>
</dbReference>
<accession>A0A7J7K752</accession>